<dbReference type="EMBL" id="JANBPK010000815">
    <property type="protein sequence ID" value="KAJ2930948.1"/>
    <property type="molecule type" value="Genomic_DNA"/>
</dbReference>
<feature type="region of interest" description="Disordered" evidence="1">
    <location>
        <begin position="242"/>
        <end position="329"/>
    </location>
</feature>
<dbReference type="OrthoDB" id="3265156at2759"/>
<comment type="caution">
    <text evidence="2">The sequence shown here is derived from an EMBL/GenBank/DDBJ whole genome shotgun (WGS) entry which is preliminary data.</text>
</comment>
<protein>
    <submittedName>
        <fullName evidence="2">Uncharacterized protein</fullName>
    </submittedName>
</protein>
<accession>A0A9W8JHJ9</accession>
<feature type="compositionally biased region" description="Polar residues" evidence="1">
    <location>
        <begin position="1"/>
        <end position="12"/>
    </location>
</feature>
<reference evidence="2" key="1">
    <citation type="submission" date="2022-06" db="EMBL/GenBank/DDBJ databases">
        <title>Genome Sequence of Candolleomyces eurysporus.</title>
        <authorList>
            <person name="Buettner E."/>
        </authorList>
    </citation>
    <scope>NUCLEOTIDE SEQUENCE</scope>
    <source>
        <strain evidence="2">VTCC 930004</strain>
    </source>
</reference>
<feature type="compositionally biased region" description="Low complexity" evidence="1">
    <location>
        <begin position="260"/>
        <end position="282"/>
    </location>
</feature>
<evidence type="ECO:0000313" key="2">
    <source>
        <dbReference type="EMBL" id="KAJ2930948.1"/>
    </source>
</evidence>
<evidence type="ECO:0000313" key="3">
    <source>
        <dbReference type="Proteomes" id="UP001140091"/>
    </source>
</evidence>
<dbReference type="Proteomes" id="UP001140091">
    <property type="component" value="Unassembled WGS sequence"/>
</dbReference>
<proteinExistence type="predicted"/>
<gene>
    <name evidence="2" type="ORF">H1R20_g6153</name>
</gene>
<name>A0A9W8JHJ9_9AGAR</name>
<feature type="region of interest" description="Disordered" evidence="1">
    <location>
        <begin position="343"/>
        <end position="388"/>
    </location>
</feature>
<feature type="non-terminal residue" evidence="2">
    <location>
        <position position="549"/>
    </location>
</feature>
<dbReference type="AlphaFoldDB" id="A0A9W8JHJ9"/>
<feature type="compositionally biased region" description="Basic and acidic residues" evidence="1">
    <location>
        <begin position="376"/>
        <end position="386"/>
    </location>
</feature>
<organism evidence="2 3">
    <name type="scientific">Candolleomyces eurysporus</name>
    <dbReference type="NCBI Taxonomy" id="2828524"/>
    <lineage>
        <taxon>Eukaryota</taxon>
        <taxon>Fungi</taxon>
        <taxon>Dikarya</taxon>
        <taxon>Basidiomycota</taxon>
        <taxon>Agaricomycotina</taxon>
        <taxon>Agaricomycetes</taxon>
        <taxon>Agaricomycetidae</taxon>
        <taxon>Agaricales</taxon>
        <taxon>Agaricineae</taxon>
        <taxon>Psathyrellaceae</taxon>
        <taxon>Candolleomyces</taxon>
    </lineage>
</organism>
<evidence type="ECO:0000256" key="1">
    <source>
        <dbReference type="SAM" id="MobiDB-lite"/>
    </source>
</evidence>
<sequence>MAQNNANTSAASGTIKPAVPAPQPFSKPNVKPEPVELNLSSIPPSSYETVKREPDEPTLQVPTAAPPAPKPIPSVKSEPPETSPISTSLSTLTPLPTPEVTPGAEPGPTVNVKPEPGEPIVPERRLVTSAFKRFPLPDDCSNEQPNYRERRHAFHKEKVLFLRSKGLTVGKKALFREDGMVLEWSSEVPVWDDTFEPEAPLPPTPRKSMTPTTRATVDLATALNAAARENAVRSLKRRRAENKLGGQYSHSPSPACFSQPMPTSSMPDSDPASSAPLPTSTLRTAITPGLPDPVEDRGELEERPQKIIRPSQVIPPNPHPPKRTFKPVHPPRLVKHADAHEFGTTRGASSSTPPASLKKPTPTAEATVLTSQTSHARVEGLNERRPATVPVARNPEASNRVQRAASCDVVESYLVSPSGVHLKLPGIEPQPQPPTTRDIDLQQHTPAHGADVDDSMETDATSLKEIRESEDEEESGVDIMELAEEFLCRYVCSLSRLTTVYTPLTCHYHLLDSSKCLIPTAPSYVQHTVLTQRSTCGYIALLQEEEHPV</sequence>
<feature type="compositionally biased region" description="Polar residues" evidence="1">
    <location>
        <begin position="38"/>
        <end position="48"/>
    </location>
</feature>
<keyword evidence="3" id="KW-1185">Reference proteome</keyword>
<feature type="region of interest" description="Disordered" evidence="1">
    <location>
        <begin position="1"/>
        <end position="120"/>
    </location>
</feature>
<feature type="compositionally biased region" description="Low complexity" evidence="1">
    <location>
        <begin position="83"/>
        <end position="102"/>
    </location>
</feature>
<feature type="compositionally biased region" description="Basic and acidic residues" evidence="1">
    <location>
        <begin position="294"/>
        <end position="305"/>
    </location>
</feature>